<accession>A0A0F5ISR6</accession>
<dbReference type="EMBL" id="AQHW01000026">
    <property type="protein sequence ID" value="KKB48523.1"/>
    <property type="molecule type" value="Genomic_DNA"/>
</dbReference>
<protein>
    <recommendedName>
        <fullName evidence="3">SWIM-type domain-containing protein</fullName>
    </recommendedName>
</protein>
<keyword evidence="5" id="KW-1185">Reference proteome</keyword>
<evidence type="ECO:0000259" key="3">
    <source>
        <dbReference type="PROSITE" id="PS50966"/>
    </source>
</evidence>
<evidence type="ECO:0000313" key="5">
    <source>
        <dbReference type="Proteomes" id="UP000033035"/>
    </source>
</evidence>
<keyword evidence="1" id="KW-0863">Zinc-finger</keyword>
<feature type="region of interest" description="Disordered" evidence="2">
    <location>
        <begin position="106"/>
        <end position="130"/>
    </location>
</feature>
<evidence type="ECO:0000256" key="1">
    <source>
        <dbReference type="PROSITE-ProRule" id="PRU00325"/>
    </source>
</evidence>
<dbReference type="HOGENOM" id="CLU_504065_0_0_10"/>
<sequence length="579" mass="64571">MDRKDYIINGNGCHASAGQFIPFANEAFLVTLANKGLYKRALKDLETTGQVELTVTDGRLQIRLDEITVSLDPNVAQSTCSCPSKTVCKHILMGILVAAGCASSESETAPAGSEDVSPDTTPEPPSSEAWKELKNVDLAQLRKQAGKKLFEDTLRLIQDGWTADFTEGDILEATINTESITVYFPKEDSLNRAVCKCGESGLCKHKLIAILSYLSLQGTLSSDTDGSQPELSLLTEDTLNVLKGASRFILGILEKGLISCGENEAETAIQYSIRLETCGIGNLARLFRSLSSDIENMLVKHVGFQPLTTFATLSRLHNTITQILRNTQNNEMLSRLIEGTRSDYYTTPVGHFTGLGAYPWQTRSGYFGITAYFFYHEKQSICTLTSSMADYYEHTQSLVTPENLNRQLEMQSFWNNNASLARLSSSTLVLRNFKLNRQQRLSSSTQTQCEIENKVTISGLDALLAIPELSDPTLRPEERYDYFRKKQPEQLALVPFTHLSEVYFDPSEQKLYFTAINEQVEAKGSLAYSELNRNAIRKLEQLGGRYAEVKQRYMVCLKRPDTLIPVSLITASGVDNFYF</sequence>
<dbReference type="Pfam" id="PF04434">
    <property type="entry name" value="SWIM"/>
    <property type="match status" value="2"/>
</dbReference>
<proteinExistence type="predicted"/>
<dbReference type="PROSITE" id="PS50966">
    <property type="entry name" value="ZF_SWIM"/>
    <property type="match status" value="2"/>
</dbReference>
<evidence type="ECO:0000256" key="2">
    <source>
        <dbReference type="SAM" id="MobiDB-lite"/>
    </source>
</evidence>
<name>A0A0F5ISR6_9BACT</name>
<feature type="domain" description="SWIM-type" evidence="3">
    <location>
        <begin position="180"/>
        <end position="214"/>
    </location>
</feature>
<feature type="domain" description="SWIM-type" evidence="3">
    <location>
        <begin position="65"/>
        <end position="99"/>
    </location>
</feature>
<dbReference type="GO" id="GO:0008270">
    <property type="term" value="F:zinc ion binding"/>
    <property type="evidence" value="ECO:0007669"/>
    <property type="project" value="UniProtKB-KW"/>
</dbReference>
<organism evidence="4 5">
    <name type="scientific">Parabacteroides gordonii MS-1 = DSM 23371</name>
    <dbReference type="NCBI Taxonomy" id="1203610"/>
    <lineage>
        <taxon>Bacteria</taxon>
        <taxon>Pseudomonadati</taxon>
        <taxon>Bacteroidota</taxon>
        <taxon>Bacteroidia</taxon>
        <taxon>Bacteroidales</taxon>
        <taxon>Tannerellaceae</taxon>
        <taxon>Parabacteroides</taxon>
    </lineage>
</organism>
<keyword evidence="1" id="KW-0479">Metal-binding</keyword>
<evidence type="ECO:0000313" key="4">
    <source>
        <dbReference type="EMBL" id="KKB48523.1"/>
    </source>
</evidence>
<dbReference type="Proteomes" id="UP000033035">
    <property type="component" value="Unassembled WGS sequence"/>
</dbReference>
<comment type="caution">
    <text evidence="4">The sequence shown here is derived from an EMBL/GenBank/DDBJ whole genome shotgun (WGS) entry which is preliminary data.</text>
</comment>
<gene>
    <name evidence="4" type="ORF">HMPREF1536_04684</name>
</gene>
<dbReference type="STRING" id="1203610.HMPREF1536_04684"/>
<dbReference type="InterPro" id="IPR007527">
    <property type="entry name" value="Znf_SWIM"/>
</dbReference>
<dbReference type="AlphaFoldDB" id="A0A0F5ISR6"/>
<dbReference type="PATRIC" id="fig|1203610.3.peg.4775"/>
<keyword evidence="1" id="KW-0862">Zinc</keyword>
<dbReference type="RefSeq" id="WP_028728808.1">
    <property type="nucleotide sequence ID" value="NZ_AUAE01000038.1"/>
</dbReference>
<reference evidence="4 5" key="1">
    <citation type="submission" date="2013-04" db="EMBL/GenBank/DDBJ databases">
        <title>The Genome Sequence of Parabacteroides gordonii DSM 23371.</title>
        <authorList>
            <consortium name="The Broad Institute Genomics Platform"/>
            <person name="Earl A."/>
            <person name="Ward D."/>
            <person name="Feldgarden M."/>
            <person name="Gevers D."/>
            <person name="Martens E."/>
            <person name="Sakamoto M."/>
            <person name="Benno Y."/>
            <person name="Suzuki N."/>
            <person name="Matsunaga N."/>
            <person name="Koshihara K."/>
            <person name="Seki M."/>
            <person name="Komiya H."/>
            <person name="Walker B."/>
            <person name="Young S."/>
            <person name="Zeng Q."/>
            <person name="Gargeya S."/>
            <person name="Fitzgerald M."/>
            <person name="Haas B."/>
            <person name="Abouelleil A."/>
            <person name="Allen A.W."/>
            <person name="Alvarado L."/>
            <person name="Arachchi H.M."/>
            <person name="Berlin A.M."/>
            <person name="Chapman S.B."/>
            <person name="Gainer-Dewar J."/>
            <person name="Goldberg J."/>
            <person name="Griggs A."/>
            <person name="Gujja S."/>
            <person name="Hansen M."/>
            <person name="Howarth C."/>
            <person name="Imamovic A."/>
            <person name="Ireland A."/>
            <person name="Larimer J."/>
            <person name="McCowan C."/>
            <person name="Murphy C."/>
            <person name="Pearson M."/>
            <person name="Poon T.W."/>
            <person name="Priest M."/>
            <person name="Roberts A."/>
            <person name="Saif S."/>
            <person name="Shea T."/>
            <person name="Sisk P."/>
            <person name="Sykes S."/>
            <person name="Wortman J."/>
            <person name="Nusbaum C."/>
            <person name="Birren B."/>
        </authorList>
    </citation>
    <scope>NUCLEOTIDE SEQUENCE [LARGE SCALE GENOMIC DNA]</scope>
    <source>
        <strain evidence="4 5">MS-1</strain>
    </source>
</reference>